<dbReference type="AlphaFoldDB" id="A0A9D4I7I8"/>
<dbReference type="EMBL" id="JAIWYP010000010">
    <property type="protein sequence ID" value="KAH3749562.1"/>
    <property type="molecule type" value="Genomic_DNA"/>
</dbReference>
<reference evidence="1" key="1">
    <citation type="journal article" date="2019" name="bioRxiv">
        <title>The Genome of the Zebra Mussel, Dreissena polymorpha: A Resource for Invasive Species Research.</title>
        <authorList>
            <person name="McCartney M.A."/>
            <person name="Auch B."/>
            <person name="Kono T."/>
            <person name="Mallez S."/>
            <person name="Zhang Y."/>
            <person name="Obille A."/>
            <person name="Becker A."/>
            <person name="Abrahante J.E."/>
            <person name="Garbe J."/>
            <person name="Badalamenti J.P."/>
            <person name="Herman A."/>
            <person name="Mangelson H."/>
            <person name="Liachko I."/>
            <person name="Sullivan S."/>
            <person name="Sone E.D."/>
            <person name="Koren S."/>
            <person name="Silverstein K.A.T."/>
            <person name="Beckman K.B."/>
            <person name="Gohl D.M."/>
        </authorList>
    </citation>
    <scope>NUCLEOTIDE SEQUENCE</scope>
    <source>
        <strain evidence="1">Duluth1</strain>
        <tissue evidence="1">Whole animal</tissue>
    </source>
</reference>
<comment type="caution">
    <text evidence="1">The sequence shown here is derived from an EMBL/GenBank/DDBJ whole genome shotgun (WGS) entry which is preliminary data.</text>
</comment>
<keyword evidence="2" id="KW-1185">Reference proteome</keyword>
<dbReference type="Proteomes" id="UP000828390">
    <property type="component" value="Unassembled WGS sequence"/>
</dbReference>
<protein>
    <submittedName>
        <fullName evidence="1">Uncharacterized protein</fullName>
    </submittedName>
</protein>
<accession>A0A9D4I7I8</accession>
<proteinExistence type="predicted"/>
<name>A0A9D4I7I8_DREPO</name>
<evidence type="ECO:0000313" key="1">
    <source>
        <dbReference type="EMBL" id="KAH3749562.1"/>
    </source>
</evidence>
<evidence type="ECO:0000313" key="2">
    <source>
        <dbReference type="Proteomes" id="UP000828390"/>
    </source>
</evidence>
<gene>
    <name evidence="1" type="ORF">DPMN_184063</name>
</gene>
<sequence>MAAFVVGSYALVKQILSCDDDDDDLVVLLGIAGIEREDRTKSLQYYEVTILQYLPDTFKQFFKVTPAFIEHLCQKLSDCPELSERVVPDINVGWPGKEHDAKVLRNSSLWESDFQKSDNEIVDIYHNSRFRYNISLSSKRQVIESV</sequence>
<reference evidence="1" key="2">
    <citation type="submission" date="2020-11" db="EMBL/GenBank/DDBJ databases">
        <authorList>
            <person name="McCartney M.A."/>
            <person name="Auch B."/>
            <person name="Kono T."/>
            <person name="Mallez S."/>
            <person name="Becker A."/>
            <person name="Gohl D.M."/>
            <person name="Silverstein K.A.T."/>
            <person name="Koren S."/>
            <person name="Bechman K.B."/>
            <person name="Herman A."/>
            <person name="Abrahante J.E."/>
            <person name="Garbe J."/>
        </authorList>
    </citation>
    <scope>NUCLEOTIDE SEQUENCE</scope>
    <source>
        <strain evidence="1">Duluth1</strain>
        <tissue evidence="1">Whole animal</tissue>
    </source>
</reference>
<organism evidence="1 2">
    <name type="scientific">Dreissena polymorpha</name>
    <name type="common">Zebra mussel</name>
    <name type="synonym">Mytilus polymorpha</name>
    <dbReference type="NCBI Taxonomy" id="45954"/>
    <lineage>
        <taxon>Eukaryota</taxon>
        <taxon>Metazoa</taxon>
        <taxon>Spiralia</taxon>
        <taxon>Lophotrochozoa</taxon>
        <taxon>Mollusca</taxon>
        <taxon>Bivalvia</taxon>
        <taxon>Autobranchia</taxon>
        <taxon>Heteroconchia</taxon>
        <taxon>Euheterodonta</taxon>
        <taxon>Imparidentia</taxon>
        <taxon>Neoheterodontei</taxon>
        <taxon>Myida</taxon>
        <taxon>Dreissenoidea</taxon>
        <taxon>Dreissenidae</taxon>
        <taxon>Dreissena</taxon>
    </lineage>
</organism>